<dbReference type="InterPro" id="IPR001245">
    <property type="entry name" value="Ser-Thr/Tyr_kinase_cat_dom"/>
</dbReference>
<dbReference type="Gene3D" id="1.10.510.10">
    <property type="entry name" value="Transferase(Phosphotransferase) domain 1"/>
    <property type="match status" value="1"/>
</dbReference>
<evidence type="ECO:0000313" key="2">
    <source>
        <dbReference type="EMBL" id="PKK69446.1"/>
    </source>
</evidence>
<dbReference type="AlphaFoldDB" id="A0A2N1N693"/>
<proteinExistence type="predicted"/>
<comment type="caution">
    <text evidence="2">The sequence shown here is derived from an EMBL/GenBank/DDBJ whole genome shotgun (WGS) entry which is preliminary data.</text>
</comment>
<dbReference type="InterPro" id="IPR050167">
    <property type="entry name" value="Ser_Thr_protein_kinase"/>
</dbReference>
<feature type="domain" description="Protein kinase" evidence="1">
    <location>
        <begin position="1"/>
        <end position="109"/>
    </location>
</feature>
<dbReference type="EMBL" id="LLXL01000725">
    <property type="protein sequence ID" value="PKK69446.1"/>
    <property type="molecule type" value="Genomic_DNA"/>
</dbReference>
<dbReference type="GO" id="GO:0007165">
    <property type="term" value="P:signal transduction"/>
    <property type="evidence" value="ECO:0007669"/>
    <property type="project" value="TreeGrafter"/>
</dbReference>
<dbReference type="SUPFAM" id="SSF56112">
    <property type="entry name" value="Protein kinase-like (PK-like)"/>
    <property type="match status" value="1"/>
</dbReference>
<accession>A0A2N1N693</accession>
<organism evidence="2 3">
    <name type="scientific">Rhizophagus irregularis</name>
    <dbReference type="NCBI Taxonomy" id="588596"/>
    <lineage>
        <taxon>Eukaryota</taxon>
        <taxon>Fungi</taxon>
        <taxon>Fungi incertae sedis</taxon>
        <taxon>Mucoromycota</taxon>
        <taxon>Glomeromycotina</taxon>
        <taxon>Glomeromycetes</taxon>
        <taxon>Glomerales</taxon>
        <taxon>Glomeraceae</taxon>
        <taxon>Rhizophagus</taxon>
    </lineage>
</organism>
<sequence length="136" mass="15808">MPKDLTPSDERYTFKCEIFSYGMLLWELGAQRFPYKNMEMKEIMSHVKSKKRETFEDFNTTSLSNGLYPSDNKESIAKGFTRIIDSAWAHEPKQRPTINNIYQELDSLMELNSRKRLSSQSLQSVSDDSNNIITPV</sequence>
<name>A0A2N1N693_9GLOM</name>
<dbReference type="Pfam" id="PF07714">
    <property type="entry name" value="PK_Tyr_Ser-Thr"/>
    <property type="match status" value="1"/>
</dbReference>
<dbReference type="InterPro" id="IPR011009">
    <property type="entry name" value="Kinase-like_dom_sf"/>
</dbReference>
<dbReference type="GO" id="GO:0004672">
    <property type="term" value="F:protein kinase activity"/>
    <property type="evidence" value="ECO:0007669"/>
    <property type="project" value="InterPro"/>
</dbReference>
<evidence type="ECO:0000313" key="3">
    <source>
        <dbReference type="Proteomes" id="UP000233469"/>
    </source>
</evidence>
<reference evidence="2 3" key="1">
    <citation type="submission" date="2016-04" db="EMBL/GenBank/DDBJ databases">
        <title>Genome analyses suggest a sexual origin of heterokaryosis in a supposedly ancient asexual fungus.</title>
        <authorList>
            <person name="Ropars J."/>
            <person name="Sedzielewska K."/>
            <person name="Noel J."/>
            <person name="Charron P."/>
            <person name="Farinelli L."/>
            <person name="Marton T."/>
            <person name="Kruger M."/>
            <person name="Pelin A."/>
            <person name="Brachmann A."/>
            <person name="Corradi N."/>
        </authorList>
    </citation>
    <scope>NUCLEOTIDE SEQUENCE [LARGE SCALE GENOMIC DNA]</scope>
    <source>
        <strain evidence="2 3">C2</strain>
    </source>
</reference>
<protein>
    <recommendedName>
        <fullName evidence="1">Protein kinase domain-containing protein</fullName>
    </recommendedName>
</protein>
<evidence type="ECO:0000259" key="1">
    <source>
        <dbReference type="PROSITE" id="PS50011"/>
    </source>
</evidence>
<dbReference type="PROSITE" id="PS50011">
    <property type="entry name" value="PROTEIN_KINASE_DOM"/>
    <property type="match status" value="1"/>
</dbReference>
<dbReference type="GO" id="GO:0005524">
    <property type="term" value="F:ATP binding"/>
    <property type="evidence" value="ECO:0007669"/>
    <property type="project" value="InterPro"/>
</dbReference>
<dbReference type="InterPro" id="IPR000719">
    <property type="entry name" value="Prot_kinase_dom"/>
</dbReference>
<reference evidence="2 3" key="2">
    <citation type="submission" date="2017-10" db="EMBL/GenBank/DDBJ databases">
        <title>Extensive intraspecific genome diversity in a model arbuscular mycorrhizal fungus.</title>
        <authorList>
            <person name="Chen E.C.H."/>
            <person name="Morin E."/>
            <person name="Baudet D."/>
            <person name="Noel J."/>
            <person name="Ndikumana S."/>
            <person name="Charron P."/>
            <person name="St-Onge C."/>
            <person name="Giorgi J."/>
            <person name="Grigoriev I.V."/>
            <person name="Roux C."/>
            <person name="Martin F.M."/>
            <person name="Corradi N."/>
        </authorList>
    </citation>
    <scope>NUCLEOTIDE SEQUENCE [LARGE SCALE GENOMIC DNA]</scope>
    <source>
        <strain evidence="2 3">C2</strain>
    </source>
</reference>
<dbReference type="PANTHER" id="PTHR23257">
    <property type="entry name" value="SERINE-THREONINE PROTEIN KINASE"/>
    <property type="match status" value="1"/>
</dbReference>
<dbReference type="Proteomes" id="UP000233469">
    <property type="component" value="Unassembled WGS sequence"/>
</dbReference>
<gene>
    <name evidence="2" type="ORF">RhiirC2_502383</name>
</gene>
<dbReference type="GO" id="GO:0005737">
    <property type="term" value="C:cytoplasm"/>
    <property type="evidence" value="ECO:0007669"/>
    <property type="project" value="TreeGrafter"/>
</dbReference>